<proteinExistence type="predicted"/>
<evidence type="ECO:0000259" key="2">
    <source>
        <dbReference type="Pfam" id="PF14033"/>
    </source>
</evidence>
<keyword evidence="4" id="KW-1185">Reference proteome</keyword>
<dbReference type="EMBL" id="KZ994695">
    <property type="protein sequence ID" value="RKO92298.1"/>
    <property type="molecule type" value="Genomic_DNA"/>
</dbReference>
<gene>
    <name evidence="3" type="ORF">BDK51DRAFT_34147</name>
</gene>
<feature type="region of interest" description="Disordered" evidence="1">
    <location>
        <begin position="269"/>
        <end position="289"/>
    </location>
</feature>
<dbReference type="Pfam" id="PF14033">
    <property type="entry name" value="DUF4246"/>
    <property type="match status" value="2"/>
</dbReference>
<organism evidence="3 4">
    <name type="scientific">Blyttiomyces helicus</name>
    <dbReference type="NCBI Taxonomy" id="388810"/>
    <lineage>
        <taxon>Eukaryota</taxon>
        <taxon>Fungi</taxon>
        <taxon>Fungi incertae sedis</taxon>
        <taxon>Chytridiomycota</taxon>
        <taxon>Chytridiomycota incertae sedis</taxon>
        <taxon>Chytridiomycetes</taxon>
        <taxon>Chytridiomycetes incertae sedis</taxon>
        <taxon>Blyttiomyces</taxon>
    </lineage>
</organism>
<reference evidence="4" key="1">
    <citation type="journal article" date="2018" name="Nat. Microbiol.">
        <title>Leveraging single-cell genomics to expand the fungal tree of life.</title>
        <authorList>
            <person name="Ahrendt S.R."/>
            <person name="Quandt C.A."/>
            <person name="Ciobanu D."/>
            <person name="Clum A."/>
            <person name="Salamov A."/>
            <person name="Andreopoulos B."/>
            <person name="Cheng J.F."/>
            <person name="Woyke T."/>
            <person name="Pelin A."/>
            <person name="Henrissat B."/>
            <person name="Reynolds N.K."/>
            <person name="Benny G.L."/>
            <person name="Smith M.E."/>
            <person name="James T.Y."/>
            <person name="Grigoriev I.V."/>
        </authorList>
    </citation>
    <scope>NUCLEOTIDE SEQUENCE [LARGE SCALE GENOMIC DNA]</scope>
</reference>
<dbReference type="InterPro" id="IPR049192">
    <property type="entry name" value="DUF4246_C"/>
</dbReference>
<dbReference type="PANTHER" id="PTHR33119">
    <property type="entry name" value="IFI3P"/>
    <property type="match status" value="1"/>
</dbReference>
<dbReference type="OrthoDB" id="2106845at2759"/>
<feature type="domain" description="DUF4246" evidence="2">
    <location>
        <begin position="222"/>
        <end position="322"/>
    </location>
</feature>
<dbReference type="InterPro" id="IPR025340">
    <property type="entry name" value="DUF4246"/>
</dbReference>
<evidence type="ECO:0000313" key="4">
    <source>
        <dbReference type="Proteomes" id="UP000269721"/>
    </source>
</evidence>
<feature type="domain" description="DUF4246" evidence="2">
    <location>
        <begin position="78"/>
        <end position="212"/>
    </location>
</feature>
<dbReference type="AlphaFoldDB" id="A0A4P9WL33"/>
<dbReference type="Proteomes" id="UP000269721">
    <property type="component" value="Unassembled WGS sequence"/>
</dbReference>
<sequence>MSDPKDAQGLLDSLKRAIRAKPDWKAKVREPPIARKYVEEAKMQDMPPHLAEITLADLLEKRFARLQNGEPGPAALDVRAIDGAVPAAVRDFLAWHLDSIAARNDRDFHPGSEGKVQDLIHPSLHPLALGVTPLVSGTLADKASDNVKYTWLPAEVQVDAYSKFASYINGLNPRTHDELYWCIERVFDIVLPMLEETVGRQLRERSLQRESTDWEEVLTSKENAFLQWWQEAMGRPSGNIGQNVFMGTVPTPAGRILTFTNTLQHKVAGVSRPASSDPNPGDTIAGDPNRDHPAMRKILCFLLVDPEGRITSTADVAEQQGETVGPEVYAVLDAAFRRSGIPTGCPIEVFEAVAGFAGLDRSLGRTRCG</sequence>
<evidence type="ECO:0000256" key="1">
    <source>
        <dbReference type="SAM" id="MobiDB-lite"/>
    </source>
</evidence>
<protein>
    <recommendedName>
        <fullName evidence="2">DUF4246 domain-containing protein</fullName>
    </recommendedName>
</protein>
<dbReference type="PANTHER" id="PTHR33119:SF1">
    <property type="entry name" value="FE2OG DIOXYGENASE DOMAIN-CONTAINING PROTEIN"/>
    <property type="match status" value="1"/>
</dbReference>
<evidence type="ECO:0000313" key="3">
    <source>
        <dbReference type="EMBL" id="RKO92298.1"/>
    </source>
</evidence>
<name>A0A4P9WL33_9FUNG</name>
<accession>A0A4P9WL33</accession>